<dbReference type="InterPro" id="IPR014284">
    <property type="entry name" value="RNA_pol_sigma-70_dom"/>
</dbReference>
<feature type="domain" description="RNA polymerase sigma factor 70 region 4 type 2" evidence="6">
    <location>
        <begin position="126"/>
        <end position="178"/>
    </location>
</feature>
<comment type="caution">
    <text evidence="7">The sequence shown here is derived from an EMBL/GenBank/DDBJ whole genome shotgun (WGS) entry which is preliminary data.</text>
</comment>
<keyword evidence="2" id="KW-0805">Transcription regulation</keyword>
<organism evidence="7 8">
    <name type="scientific">Chitinophaga japonensis</name>
    <name type="common">Flexibacter japonensis</name>
    <dbReference type="NCBI Taxonomy" id="104662"/>
    <lineage>
        <taxon>Bacteria</taxon>
        <taxon>Pseudomonadati</taxon>
        <taxon>Bacteroidota</taxon>
        <taxon>Chitinophagia</taxon>
        <taxon>Chitinophagales</taxon>
        <taxon>Chitinophagaceae</taxon>
        <taxon>Chitinophaga</taxon>
    </lineage>
</organism>
<dbReference type="InterPro" id="IPR039425">
    <property type="entry name" value="RNA_pol_sigma-70-like"/>
</dbReference>
<dbReference type="Pfam" id="PF04542">
    <property type="entry name" value="Sigma70_r2"/>
    <property type="match status" value="1"/>
</dbReference>
<dbReference type="InterPro" id="IPR013249">
    <property type="entry name" value="RNA_pol_sigma70_r4_t2"/>
</dbReference>
<dbReference type="AlphaFoldDB" id="A0A562STZ2"/>
<dbReference type="GO" id="GO:0016987">
    <property type="term" value="F:sigma factor activity"/>
    <property type="evidence" value="ECO:0007669"/>
    <property type="project" value="UniProtKB-KW"/>
</dbReference>
<dbReference type="CDD" id="cd06171">
    <property type="entry name" value="Sigma70_r4"/>
    <property type="match status" value="1"/>
</dbReference>
<evidence type="ECO:0000256" key="1">
    <source>
        <dbReference type="ARBA" id="ARBA00010641"/>
    </source>
</evidence>
<dbReference type="InterPro" id="IPR007627">
    <property type="entry name" value="RNA_pol_sigma70_r2"/>
</dbReference>
<evidence type="ECO:0000256" key="3">
    <source>
        <dbReference type="ARBA" id="ARBA00023082"/>
    </source>
</evidence>
<dbReference type="Pfam" id="PF08281">
    <property type="entry name" value="Sigma70_r4_2"/>
    <property type="match status" value="1"/>
</dbReference>
<dbReference type="InterPro" id="IPR013324">
    <property type="entry name" value="RNA_pol_sigma_r3/r4-like"/>
</dbReference>
<dbReference type="RefSeq" id="WP_145717756.1">
    <property type="nucleotide sequence ID" value="NZ_BAAAFY010000002.1"/>
</dbReference>
<evidence type="ECO:0000259" key="5">
    <source>
        <dbReference type="Pfam" id="PF04542"/>
    </source>
</evidence>
<dbReference type="InterPro" id="IPR013325">
    <property type="entry name" value="RNA_pol_sigma_r2"/>
</dbReference>
<evidence type="ECO:0000259" key="6">
    <source>
        <dbReference type="Pfam" id="PF08281"/>
    </source>
</evidence>
<keyword evidence="4" id="KW-0804">Transcription</keyword>
<protein>
    <submittedName>
        <fullName evidence="7">RNA polymerase sigma factor (Sigma-70 family)</fullName>
    </submittedName>
</protein>
<reference evidence="7 8" key="1">
    <citation type="journal article" date="2013" name="Stand. Genomic Sci.">
        <title>Genomic Encyclopedia of Type Strains, Phase I: The one thousand microbial genomes (KMG-I) project.</title>
        <authorList>
            <person name="Kyrpides N.C."/>
            <person name="Woyke T."/>
            <person name="Eisen J.A."/>
            <person name="Garrity G."/>
            <person name="Lilburn T.G."/>
            <person name="Beck B.J."/>
            <person name="Whitman W.B."/>
            <person name="Hugenholtz P."/>
            <person name="Klenk H.P."/>
        </authorList>
    </citation>
    <scope>NUCLEOTIDE SEQUENCE [LARGE SCALE GENOMIC DNA]</scope>
    <source>
        <strain evidence="7 8">DSM 13484</strain>
    </source>
</reference>
<evidence type="ECO:0000313" key="8">
    <source>
        <dbReference type="Proteomes" id="UP000316778"/>
    </source>
</evidence>
<gene>
    <name evidence="7" type="ORF">LX66_4579</name>
</gene>
<dbReference type="GO" id="GO:0006352">
    <property type="term" value="P:DNA-templated transcription initiation"/>
    <property type="evidence" value="ECO:0007669"/>
    <property type="project" value="InterPro"/>
</dbReference>
<proteinExistence type="inferred from homology"/>
<evidence type="ECO:0000313" key="7">
    <source>
        <dbReference type="EMBL" id="TWI84216.1"/>
    </source>
</evidence>
<dbReference type="Gene3D" id="1.10.10.10">
    <property type="entry name" value="Winged helix-like DNA-binding domain superfamily/Winged helix DNA-binding domain"/>
    <property type="match status" value="1"/>
</dbReference>
<dbReference type="NCBIfam" id="TIGR02937">
    <property type="entry name" value="sigma70-ECF"/>
    <property type="match status" value="1"/>
</dbReference>
<dbReference type="OrthoDB" id="9150024at2"/>
<evidence type="ECO:0000256" key="4">
    <source>
        <dbReference type="ARBA" id="ARBA00023163"/>
    </source>
</evidence>
<comment type="similarity">
    <text evidence="1">Belongs to the sigma-70 factor family. ECF subfamily.</text>
</comment>
<dbReference type="Proteomes" id="UP000316778">
    <property type="component" value="Unassembled WGS sequence"/>
</dbReference>
<keyword evidence="8" id="KW-1185">Reference proteome</keyword>
<dbReference type="GO" id="GO:0003677">
    <property type="term" value="F:DNA binding"/>
    <property type="evidence" value="ECO:0007669"/>
    <property type="project" value="InterPro"/>
</dbReference>
<dbReference type="PANTHER" id="PTHR43133">
    <property type="entry name" value="RNA POLYMERASE ECF-TYPE SIGMA FACTO"/>
    <property type="match status" value="1"/>
</dbReference>
<sequence>MTAGTTGNETWWALKSGGEEALLKLYNEHYIGLVNYGTQLVHDRELAVECFTELLIDLWDKRDRLPMVENVRSYLLSCMRRAILHKIKSAQRRQEKEQQLSHMEATYEASYEERLQAVQMDEARKRRLLDSFEKLTPRQQELLKLRYFDNLSYEAIAEKCNISIRTTYNIIHNALKSLRQDLDASGAREQLPPLPVLLVFILMHYLAQ</sequence>
<feature type="domain" description="RNA polymerase sigma-70 region 2" evidence="5">
    <location>
        <begin position="25"/>
        <end position="93"/>
    </location>
</feature>
<name>A0A562STZ2_CHIJA</name>
<dbReference type="InterPro" id="IPR036388">
    <property type="entry name" value="WH-like_DNA-bd_sf"/>
</dbReference>
<dbReference type="EMBL" id="VLLG01000005">
    <property type="protein sequence ID" value="TWI84216.1"/>
    <property type="molecule type" value="Genomic_DNA"/>
</dbReference>
<accession>A0A562STZ2</accession>
<dbReference type="Gene3D" id="1.10.1740.10">
    <property type="match status" value="1"/>
</dbReference>
<dbReference type="SUPFAM" id="SSF88946">
    <property type="entry name" value="Sigma2 domain of RNA polymerase sigma factors"/>
    <property type="match status" value="1"/>
</dbReference>
<dbReference type="SUPFAM" id="SSF88659">
    <property type="entry name" value="Sigma3 and sigma4 domains of RNA polymerase sigma factors"/>
    <property type="match status" value="1"/>
</dbReference>
<keyword evidence="3" id="KW-0731">Sigma factor</keyword>
<evidence type="ECO:0000256" key="2">
    <source>
        <dbReference type="ARBA" id="ARBA00023015"/>
    </source>
</evidence>
<dbReference type="PANTHER" id="PTHR43133:SF46">
    <property type="entry name" value="RNA POLYMERASE SIGMA-70 FACTOR ECF SUBFAMILY"/>
    <property type="match status" value="1"/>
</dbReference>